<accession>A0A2P2MUJ7</accession>
<dbReference type="EMBL" id="GGEC01053412">
    <property type="protein sequence ID" value="MBX33896.1"/>
    <property type="molecule type" value="Transcribed_RNA"/>
</dbReference>
<evidence type="ECO:0000313" key="1">
    <source>
        <dbReference type="EMBL" id="MBX33896.1"/>
    </source>
</evidence>
<protein>
    <submittedName>
        <fullName evidence="1">Uncharacterized protein</fullName>
    </submittedName>
</protein>
<organism evidence="1">
    <name type="scientific">Rhizophora mucronata</name>
    <name type="common">Asiatic mangrove</name>
    <dbReference type="NCBI Taxonomy" id="61149"/>
    <lineage>
        <taxon>Eukaryota</taxon>
        <taxon>Viridiplantae</taxon>
        <taxon>Streptophyta</taxon>
        <taxon>Embryophyta</taxon>
        <taxon>Tracheophyta</taxon>
        <taxon>Spermatophyta</taxon>
        <taxon>Magnoliopsida</taxon>
        <taxon>eudicotyledons</taxon>
        <taxon>Gunneridae</taxon>
        <taxon>Pentapetalae</taxon>
        <taxon>rosids</taxon>
        <taxon>fabids</taxon>
        <taxon>Malpighiales</taxon>
        <taxon>Rhizophoraceae</taxon>
        <taxon>Rhizophora</taxon>
    </lineage>
</organism>
<dbReference type="AlphaFoldDB" id="A0A2P2MUJ7"/>
<name>A0A2P2MUJ7_RHIMU</name>
<reference evidence="1" key="1">
    <citation type="submission" date="2018-02" db="EMBL/GenBank/DDBJ databases">
        <title>Rhizophora mucronata_Transcriptome.</title>
        <authorList>
            <person name="Meera S.P."/>
            <person name="Sreeshan A."/>
            <person name="Augustine A."/>
        </authorList>
    </citation>
    <scope>NUCLEOTIDE SEQUENCE</scope>
    <source>
        <tissue evidence="1">Leaf</tissue>
    </source>
</reference>
<proteinExistence type="predicted"/>
<sequence>MAKQNQNHILTSNKMDFLQQAVANPWAHKPLIIFLVQEQV</sequence>